<dbReference type="Pfam" id="PF14579">
    <property type="entry name" value="HHH_6"/>
    <property type="match status" value="1"/>
</dbReference>
<evidence type="ECO:0000256" key="5">
    <source>
        <dbReference type="ARBA" id="ARBA00022705"/>
    </source>
</evidence>
<feature type="domain" description="Bacterial DNA polymerase III alpha subunit NTPase" evidence="9">
    <location>
        <begin position="4"/>
        <end position="78"/>
    </location>
</feature>
<keyword evidence="3 12" id="KW-0808">Transferase</keyword>
<dbReference type="InterPro" id="IPR004365">
    <property type="entry name" value="NA-bd_OB_tRNA"/>
</dbReference>
<dbReference type="InterPro" id="IPR029460">
    <property type="entry name" value="DNAPol_HHH"/>
</dbReference>
<dbReference type="PANTHER" id="PTHR32294">
    <property type="entry name" value="DNA POLYMERASE III SUBUNIT ALPHA"/>
    <property type="match status" value="1"/>
</dbReference>
<keyword evidence="4 12" id="KW-0548">Nucleotidyltransferase</keyword>
<evidence type="ECO:0000259" key="9">
    <source>
        <dbReference type="Pfam" id="PF07733"/>
    </source>
</evidence>
<sequence>MLHDYIRQSEKLTLLFAIAIKLEGLPRHVSTHAAGIVISEQPLQAHVPLMNSSTNIYLTQYAMNQLETIGLLKFDFLGLRNLTLLERMIRTANEVLNRKISLAKIPENDGETFSLLQNGKTNGVFQLESVGMKRVLTRLKPTEFVDIVAVNALYRPGPMDNIPLYINRKYGLEEVTYPHPDLKPILESTYGVLIYQEQIMQIAHRIAGFTLGQADILRRAVSKKKQDVMAAQKEAFIQGCIRNGYNKSVSEELFAWIVKFSNYGFPKSHAVAYSKISYELAYLKAHYPLAFYAELLSSVSNQPDKTSAYIKEMRAVDIHLAPPSINDSFHKYTVEGNGIRMGLLAIKGVGVQAVTEIVHVRKTGPFTSLFDFCLRVSTKAINRATLETLIIAGVFDDIYPNRASLLASIDQAMEQGELFKEFLDQPSFFQDELQVNESYVPIEDFTLFKKLADEKELLGMYVSDHPLQMYRRQLKKNGFISIQEAEQNIGRFRKGAVTIQAIKKIRTKRGDSMAFLVISDESNEMDAVLFPNIYREVSTWLQEEQIVVINGKVDMRNDRLQWVISEIGPFEEEAFKESNQRLFVKITNNTEENAMSFLKAKAKEFPGQTPILIYHEEKKQTYKLTHDFIQPNEECISQLQQYFGNENVVLNA</sequence>
<reference evidence="12 13" key="1">
    <citation type="submission" date="2023-10" db="EMBL/GenBank/DDBJ databases">
        <title>Virgibacillus soli CC-YMP-6 genome.</title>
        <authorList>
            <person name="Miliotis G."/>
            <person name="Sengupta P."/>
            <person name="Hameed A."/>
            <person name="Chuvochina M."/>
            <person name="Mcdonagh F."/>
            <person name="Simpson A.C."/>
            <person name="Singh N.K."/>
            <person name="Rekha P.D."/>
            <person name="Raman K."/>
            <person name="Hugenholtz P."/>
            <person name="Venkateswaran K."/>
        </authorList>
    </citation>
    <scope>NUCLEOTIDE SEQUENCE [LARGE SCALE GENOMIC DNA]</scope>
    <source>
        <strain evidence="12 13">CC-YMP-6</strain>
    </source>
</reference>
<comment type="catalytic activity">
    <reaction evidence="7">
        <text>DNA(n) + a 2'-deoxyribonucleoside 5'-triphosphate = DNA(n+1) + diphosphate</text>
        <dbReference type="Rhea" id="RHEA:22508"/>
        <dbReference type="Rhea" id="RHEA-COMP:17339"/>
        <dbReference type="Rhea" id="RHEA-COMP:17340"/>
        <dbReference type="ChEBI" id="CHEBI:33019"/>
        <dbReference type="ChEBI" id="CHEBI:61560"/>
        <dbReference type="ChEBI" id="CHEBI:173112"/>
        <dbReference type="EC" id="2.7.7.7"/>
    </reaction>
</comment>
<evidence type="ECO:0000259" key="10">
    <source>
        <dbReference type="Pfam" id="PF14579"/>
    </source>
</evidence>
<feature type="domain" description="DNA polymerase helix-hairpin-helix motif" evidence="10">
    <location>
        <begin position="318"/>
        <end position="405"/>
    </location>
</feature>
<accession>A0ABU5CTA8</accession>
<dbReference type="Gene3D" id="1.10.150.870">
    <property type="match status" value="1"/>
</dbReference>
<evidence type="ECO:0000259" key="8">
    <source>
        <dbReference type="Pfam" id="PF01336"/>
    </source>
</evidence>
<dbReference type="Pfam" id="PF01336">
    <property type="entry name" value="tRNA_anti-codon"/>
    <property type="match status" value="1"/>
</dbReference>
<evidence type="ECO:0000313" key="12">
    <source>
        <dbReference type="EMBL" id="MDY0408655.1"/>
    </source>
</evidence>
<comment type="subcellular location">
    <subcellularLocation>
        <location evidence="1">Cytoplasm</location>
    </subcellularLocation>
</comment>
<evidence type="ECO:0000256" key="7">
    <source>
        <dbReference type="ARBA" id="ARBA00049244"/>
    </source>
</evidence>
<evidence type="ECO:0000259" key="11">
    <source>
        <dbReference type="Pfam" id="PF17657"/>
    </source>
</evidence>
<evidence type="ECO:0000313" key="13">
    <source>
        <dbReference type="Proteomes" id="UP001275315"/>
    </source>
</evidence>
<dbReference type="EC" id="2.7.7.7" evidence="2"/>
<dbReference type="CDD" id="cd04485">
    <property type="entry name" value="DnaE_OBF"/>
    <property type="match status" value="1"/>
</dbReference>
<dbReference type="PANTHER" id="PTHR32294:SF0">
    <property type="entry name" value="DNA POLYMERASE III SUBUNIT ALPHA"/>
    <property type="match status" value="1"/>
</dbReference>
<evidence type="ECO:0000256" key="1">
    <source>
        <dbReference type="ARBA" id="ARBA00004496"/>
    </source>
</evidence>
<gene>
    <name evidence="12" type="primary">dnaE</name>
    <name evidence="12" type="ORF">RWD45_08935</name>
</gene>
<feature type="domain" description="OB" evidence="8">
    <location>
        <begin position="503"/>
        <end position="567"/>
    </location>
</feature>
<dbReference type="GO" id="GO:0003887">
    <property type="term" value="F:DNA-directed DNA polymerase activity"/>
    <property type="evidence" value="ECO:0007669"/>
    <property type="project" value="UniProtKB-EC"/>
</dbReference>
<dbReference type="Pfam" id="PF07733">
    <property type="entry name" value="DNA_pol3_alpha"/>
    <property type="match status" value="1"/>
</dbReference>
<dbReference type="Pfam" id="PF17657">
    <property type="entry name" value="DNA_pol3_finger"/>
    <property type="match status" value="1"/>
</dbReference>
<feature type="domain" description="DNA polymerase III alpha subunit finger" evidence="11">
    <location>
        <begin position="81"/>
        <end position="244"/>
    </location>
</feature>
<organism evidence="12 13">
    <name type="scientific">Paracerasibacillus soli</name>
    <dbReference type="NCBI Taxonomy" id="480284"/>
    <lineage>
        <taxon>Bacteria</taxon>
        <taxon>Bacillati</taxon>
        <taxon>Bacillota</taxon>
        <taxon>Bacilli</taxon>
        <taxon>Bacillales</taxon>
        <taxon>Bacillaceae</taxon>
        <taxon>Paracerasibacillus</taxon>
    </lineage>
</organism>
<name>A0ABU5CTA8_9BACI</name>
<keyword evidence="6" id="KW-0239">DNA-directed DNA polymerase</keyword>
<dbReference type="EMBL" id="JAWDIQ010000001">
    <property type="protein sequence ID" value="MDY0408655.1"/>
    <property type="molecule type" value="Genomic_DNA"/>
</dbReference>
<evidence type="ECO:0000256" key="2">
    <source>
        <dbReference type="ARBA" id="ARBA00012417"/>
    </source>
</evidence>
<protein>
    <recommendedName>
        <fullName evidence="2">DNA-directed DNA polymerase</fullName>
        <ecNumber evidence="2">2.7.7.7</ecNumber>
    </recommendedName>
</protein>
<evidence type="ECO:0000256" key="4">
    <source>
        <dbReference type="ARBA" id="ARBA00022695"/>
    </source>
</evidence>
<keyword evidence="13" id="KW-1185">Reference proteome</keyword>
<dbReference type="InterPro" id="IPR040982">
    <property type="entry name" value="DNA_pol3_finger"/>
</dbReference>
<evidence type="ECO:0000256" key="6">
    <source>
        <dbReference type="ARBA" id="ARBA00022932"/>
    </source>
</evidence>
<proteinExistence type="predicted"/>
<dbReference type="Proteomes" id="UP001275315">
    <property type="component" value="Unassembled WGS sequence"/>
</dbReference>
<keyword evidence="5" id="KW-0235">DNA replication</keyword>
<comment type="caution">
    <text evidence="12">The sequence shown here is derived from an EMBL/GenBank/DDBJ whole genome shotgun (WGS) entry which is preliminary data.</text>
</comment>
<evidence type="ECO:0000256" key="3">
    <source>
        <dbReference type="ARBA" id="ARBA00022679"/>
    </source>
</evidence>
<dbReference type="InterPro" id="IPR011708">
    <property type="entry name" value="DNA_pol3_alpha_NTPase_dom"/>
</dbReference>
<dbReference type="NCBIfam" id="TIGR00594">
    <property type="entry name" value="polc"/>
    <property type="match status" value="1"/>
</dbReference>
<dbReference type="InterPro" id="IPR004805">
    <property type="entry name" value="DnaE2/DnaE/PolC"/>
</dbReference>